<name>A0A848NWB0_9BURK</name>
<dbReference type="AlphaFoldDB" id="A0A848NWB0"/>
<evidence type="ECO:0000313" key="1">
    <source>
        <dbReference type="EMBL" id="NMU93775.1"/>
    </source>
</evidence>
<reference evidence="1 2" key="1">
    <citation type="submission" date="2020-04" db="EMBL/GenBank/DDBJ databases">
        <title>Achromobacter ruhlandii genome sequencing and assembly.</title>
        <authorList>
            <person name="Martins R.C.R."/>
            <person name="Perdigao-Neto L.V."/>
            <person name="Levin A.S.S."/>
            <person name="Costa S.F."/>
        </authorList>
    </citation>
    <scope>NUCLEOTIDE SEQUENCE [LARGE SCALE GENOMIC DNA]</scope>
    <source>
        <strain evidence="1 2">9035ralo</strain>
    </source>
</reference>
<dbReference type="EMBL" id="JABBZE010000853">
    <property type="protein sequence ID" value="NMU93775.1"/>
    <property type="molecule type" value="Genomic_DNA"/>
</dbReference>
<accession>A0A848NWB0</accession>
<comment type="caution">
    <text evidence="1">The sequence shown here is derived from an EMBL/GenBank/DDBJ whole genome shotgun (WGS) entry which is preliminary data.</text>
</comment>
<protein>
    <submittedName>
        <fullName evidence="1">Uncharacterized protein</fullName>
    </submittedName>
</protein>
<organism evidence="1 2">
    <name type="scientific">Achromobacter ruhlandii</name>
    <dbReference type="NCBI Taxonomy" id="72557"/>
    <lineage>
        <taxon>Bacteria</taxon>
        <taxon>Pseudomonadati</taxon>
        <taxon>Pseudomonadota</taxon>
        <taxon>Betaproteobacteria</taxon>
        <taxon>Burkholderiales</taxon>
        <taxon>Alcaligenaceae</taxon>
        <taxon>Achromobacter</taxon>
    </lineage>
</organism>
<proteinExistence type="predicted"/>
<feature type="non-terminal residue" evidence="1">
    <location>
        <position position="1"/>
    </location>
</feature>
<gene>
    <name evidence="1" type="ORF">HGQ98_31410</name>
</gene>
<dbReference type="Proteomes" id="UP000542405">
    <property type="component" value="Unassembled WGS sequence"/>
</dbReference>
<evidence type="ECO:0000313" key="2">
    <source>
        <dbReference type="Proteomes" id="UP000542405"/>
    </source>
</evidence>
<sequence>RVCQGAGRAVSVGGRRAGAAWSAGVWVGRSWVGGWVGRWGGGGW</sequence>